<sequence>MPNYQEKDLESFIGTYLLENNGYIKRVSQNYDKDLCLDKELFIEFLESTQAEALDELKKRLGESYKNEILKHIASKIREQGIVKSLQNGIELRGIKLNLAYRKPSNTLNSNSVENYNKNTLSVIRQLYYSRENQNSIDMVIFLNGIPLITIELKNPFTEQNVYNAIEQYKKDRDPRERFLQNCIVHFALDSDLAFMTTKLEREKTRFLPFNRGLNNGSGEIGLSCGAGNPPSNGVKTAYLWERILKKDTLLTLIFDFVKMIKDKEQEKIIFPRYHQFDVVEKLLNNVKVNGVGKCYLIEHSAGSGKSNSISWLAHNLISLHDKDSKLIFDSIIVVTDRKVLDKQIRDNVKSFESVSGVVEAITHGSKQLKEALEEGKKIIITTIQKFPYILDEVSSLKAKHFAIIIDEAHSSQSGISAQKMGEAIRDRSSDENEQDSEDKITEIIKNKKLQKNASYFAFTATPKPKTLEMFGMPCEVNGEKKFIPFHLYSMKQAIEEGFILDVLKGYTTYKSYYKILSSIEDNPLYDKKKANKKLKAYVENHRDSIDKKVEIMIEHFFVHSYKKIGARAKAMVVTKSRENALNYYFSFREYLKNHYPQFKAIVAFSGELNIDDGTYSESRLNGFSENMLKDEFKKDEYKFLIVAEKYQTGFDEPLLHTMYVDKALSGISAVQTLSRLNRVCANKEDTCVLDFVNTHEKIAQSFSAFYEQTYLAQESNIERIYELKSNLLEYEVYAQDEIDIFVESILRREKENIIHSQLDRMIDRFNQKSDDEKIEFYSKVKNYLKDYAFLAQILPYEDTNLEKHYILLKKLIAKINPPRSEDLAKGILDNVSFDSYRVQLVKSENIILEGQGELLPSNADGSSKTQEAELQELSSIIKEFNEKYGNIEWGESDKVAQELIQVKNELSQNEKLKEIAHNTDKQNMQIKFKEILSEKFQDVAERNLVLFQQFNDNKDFKERITNKIFEIIYSEINGASLDSVY</sequence>
<dbReference type="Pfam" id="PF04313">
    <property type="entry name" value="HSDR_N"/>
    <property type="match status" value="1"/>
</dbReference>
<evidence type="ECO:0000259" key="2">
    <source>
        <dbReference type="PROSITE" id="PS51192"/>
    </source>
</evidence>
<feature type="domain" description="Helicase ATP-binding" evidence="2">
    <location>
        <begin position="287"/>
        <end position="481"/>
    </location>
</feature>
<dbReference type="SUPFAM" id="SSF52540">
    <property type="entry name" value="P-loop containing nucleoside triphosphate hydrolases"/>
    <property type="match status" value="2"/>
</dbReference>
<dbReference type="Pfam" id="PF18766">
    <property type="entry name" value="SWI2_SNF2"/>
    <property type="match status" value="1"/>
</dbReference>
<dbReference type="InterPro" id="IPR055180">
    <property type="entry name" value="HsdR_RecA-like_helicase_dom_2"/>
</dbReference>
<dbReference type="Pfam" id="PF22679">
    <property type="entry name" value="T1R_D3-like"/>
    <property type="match status" value="1"/>
</dbReference>
<keyword evidence="3" id="KW-0547">Nucleotide-binding</keyword>
<name>A0ABT0TUX9_9HELI</name>
<dbReference type="RefSeq" id="WP_250603894.1">
    <property type="nucleotide sequence ID" value="NZ_JAMOKX010000002.1"/>
</dbReference>
<evidence type="ECO:0000313" key="3">
    <source>
        <dbReference type="EMBL" id="MCL9819268.1"/>
    </source>
</evidence>
<proteinExistence type="predicted"/>
<organism evidence="3 4">
    <name type="scientific">Helicobacter colisuis</name>
    <dbReference type="NCBI Taxonomy" id="2949739"/>
    <lineage>
        <taxon>Bacteria</taxon>
        <taxon>Pseudomonadati</taxon>
        <taxon>Campylobacterota</taxon>
        <taxon>Epsilonproteobacteria</taxon>
        <taxon>Campylobacterales</taxon>
        <taxon>Helicobacteraceae</taxon>
        <taxon>Helicobacter</taxon>
    </lineage>
</organism>
<dbReference type="PROSITE" id="PS51192">
    <property type="entry name" value="HELICASE_ATP_BIND_1"/>
    <property type="match status" value="1"/>
</dbReference>
<dbReference type="PANTHER" id="PTHR42927:SF1">
    <property type="entry name" value="HELICASE SUPERFAMILY 1 AND 2 DOMAIN-CONTAINING PROTEIN"/>
    <property type="match status" value="1"/>
</dbReference>
<keyword evidence="3" id="KW-0067">ATP-binding</keyword>
<evidence type="ECO:0000313" key="4">
    <source>
        <dbReference type="Proteomes" id="UP001057522"/>
    </source>
</evidence>
<dbReference type="EMBL" id="JAMOKX010000002">
    <property type="protein sequence ID" value="MCL9819268.1"/>
    <property type="molecule type" value="Genomic_DNA"/>
</dbReference>
<dbReference type="InterPro" id="IPR014001">
    <property type="entry name" value="Helicase_ATP-bd"/>
</dbReference>
<dbReference type="PANTHER" id="PTHR42927">
    <property type="entry name" value="HELICASE SUPERFAMILY 1 AND 2 DOMAIN-CONTAINING PROTEIN"/>
    <property type="match status" value="1"/>
</dbReference>
<dbReference type="Proteomes" id="UP001057522">
    <property type="component" value="Unassembled WGS sequence"/>
</dbReference>
<accession>A0ABT0TUX9</accession>
<protein>
    <submittedName>
        <fullName evidence="3">DEAD/DEAH box helicase family protein</fullName>
    </submittedName>
</protein>
<reference evidence="3" key="1">
    <citation type="submission" date="2022-06" db="EMBL/GenBank/DDBJ databases">
        <title>Helicobacter colisuis sp. nov.</title>
        <authorList>
            <person name="Papic B."/>
            <person name="Gruntar I."/>
        </authorList>
    </citation>
    <scope>NUCLEOTIDE SEQUENCE</scope>
    <source>
        <strain evidence="3">11154-15</strain>
    </source>
</reference>
<keyword evidence="4" id="KW-1185">Reference proteome</keyword>
<feature type="region of interest" description="Disordered" evidence="1">
    <location>
        <begin position="415"/>
        <end position="438"/>
    </location>
</feature>
<comment type="caution">
    <text evidence="3">The sequence shown here is derived from an EMBL/GenBank/DDBJ whole genome shotgun (WGS) entry which is preliminary data.</text>
</comment>
<keyword evidence="3" id="KW-0378">Hydrolase</keyword>
<gene>
    <name evidence="3" type="ORF">NCR95_03640</name>
</gene>
<dbReference type="Gene3D" id="3.90.1570.50">
    <property type="match status" value="1"/>
</dbReference>
<evidence type="ECO:0000256" key="1">
    <source>
        <dbReference type="SAM" id="MobiDB-lite"/>
    </source>
</evidence>
<dbReference type="Gene3D" id="3.40.50.300">
    <property type="entry name" value="P-loop containing nucleotide triphosphate hydrolases"/>
    <property type="match status" value="2"/>
</dbReference>
<dbReference type="GO" id="GO:0004386">
    <property type="term" value="F:helicase activity"/>
    <property type="evidence" value="ECO:0007669"/>
    <property type="project" value="UniProtKB-KW"/>
</dbReference>
<dbReference type="InterPro" id="IPR007409">
    <property type="entry name" value="Restrct_endonuc_type1_HsdR_N"/>
</dbReference>
<keyword evidence="3" id="KW-0347">Helicase</keyword>
<dbReference type="InterPro" id="IPR027417">
    <property type="entry name" value="P-loop_NTPase"/>
</dbReference>
<dbReference type="SMART" id="SM00487">
    <property type="entry name" value="DEXDc"/>
    <property type="match status" value="1"/>
</dbReference>
<dbReference type="InterPro" id="IPR040980">
    <property type="entry name" value="SWI2_SNF2"/>
</dbReference>